<dbReference type="InterPro" id="IPR019320">
    <property type="entry name" value="BORCS8"/>
</dbReference>
<comment type="similarity">
    <text evidence="2">Belongs to the BORCS8 family.</text>
</comment>
<dbReference type="GO" id="GO:0005765">
    <property type="term" value="C:lysosomal membrane"/>
    <property type="evidence" value="ECO:0007669"/>
    <property type="project" value="UniProtKB-SubCell"/>
</dbReference>
<reference evidence="6" key="1">
    <citation type="submission" date="2018-02" db="EMBL/GenBank/DDBJ databases">
        <title>Rhizophora mucronata_Transcriptome.</title>
        <authorList>
            <person name="Meera S.P."/>
            <person name="Sreeshan A."/>
            <person name="Augustine A."/>
        </authorList>
    </citation>
    <scope>NUCLEOTIDE SEQUENCE</scope>
    <source>
        <tissue evidence="6">Leaf</tissue>
    </source>
</reference>
<dbReference type="PANTHER" id="PTHR21146:SF0">
    <property type="entry name" value="BLOC-1-RELATED COMPLEX SUBUNIT 8"/>
    <property type="match status" value="1"/>
</dbReference>
<dbReference type="EMBL" id="GGEC01013687">
    <property type="protein sequence ID" value="MBW94170.1"/>
    <property type="molecule type" value="Transcribed_RNA"/>
</dbReference>
<dbReference type="Pfam" id="PF10167">
    <property type="entry name" value="BORCS8"/>
    <property type="match status" value="1"/>
</dbReference>
<evidence type="ECO:0000256" key="4">
    <source>
        <dbReference type="ARBA" id="ARBA00023228"/>
    </source>
</evidence>
<dbReference type="AlphaFoldDB" id="A0A2P2JL20"/>
<sequence>MSEFSTVDGFVELSECLAEMIKYVANEPSVGLFYVQHHAQNVAPNVIGLRKNVVEKSRDTILHTEDLGDSITVMKSMKECGLSIADEMARDIRKSLAVMSTKQPRRGLIQNPTSDFWTGKASSWGTAAWSHNGIFPKHDSKRMSNYFSTAFRTAASNLKWSQPDPQYLAAAEFEKPVSYPHPSRSVASTSISSSLPDMEVDELPLSSQASNELQLDKEADHEEVDINRPPYIISSLSENHDDFKANKEAKLEEWLGGTVNNLDKMQENK</sequence>
<keyword evidence="3" id="KW-0472">Membrane</keyword>
<evidence type="ECO:0000313" key="5">
    <source>
        <dbReference type="EMBL" id="MBW94169.1"/>
    </source>
</evidence>
<evidence type="ECO:0000256" key="3">
    <source>
        <dbReference type="ARBA" id="ARBA00023136"/>
    </source>
</evidence>
<keyword evidence="4" id="KW-0458">Lysosome</keyword>
<dbReference type="PANTHER" id="PTHR21146">
    <property type="entry name" value="MEF2B PROTEIN"/>
    <property type="match status" value="1"/>
</dbReference>
<dbReference type="EMBL" id="GGEC01013686">
    <property type="protein sequence ID" value="MBW94169.1"/>
    <property type="molecule type" value="Transcribed_RNA"/>
</dbReference>
<accession>A0A2P2JL20</accession>
<protein>
    <submittedName>
        <fullName evidence="5">Uncharacterized protein LOC105130723 isoform X1</fullName>
    </submittedName>
    <submittedName>
        <fullName evidence="6">Uncharacterized protein LOC105130723 isoform X2</fullName>
    </submittedName>
</protein>
<proteinExistence type="inferred from homology"/>
<comment type="subcellular location">
    <subcellularLocation>
        <location evidence="1">Lysosome membrane</location>
    </subcellularLocation>
</comment>
<evidence type="ECO:0000256" key="2">
    <source>
        <dbReference type="ARBA" id="ARBA00010463"/>
    </source>
</evidence>
<organism evidence="6">
    <name type="scientific">Rhizophora mucronata</name>
    <name type="common">Asiatic mangrove</name>
    <dbReference type="NCBI Taxonomy" id="61149"/>
    <lineage>
        <taxon>Eukaryota</taxon>
        <taxon>Viridiplantae</taxon>
        <taxon>Streptophyta</taxon>
        <taxon>Embryophyta</taxon>
        <taxon>Tracheophyta</taxon>
        <taxon>Spermatophyta</taxon>
        <taxon>Magnoliopsida</taxon>
        <taxon>eudicotyledons</taxon>
        <taxon>Gunneridae</taxon>
        <taxon>Pentapetalae</taxon>
        <taxon>rosids</taxon>
        <taxon>fabids</taxon>
        <taxon>Malpighiales</taxon>
        <taxon>Rhizophoraceae</taxon>
        <taxon>Rhizophora</taxon>
    </lineage>
</organism>
<evidence type="ECO:0000313" key="6">
    <source>
        <dbReference type="EMBL" id="MBW94170.1"/>
    </source>
</evidence>
<evidence type="ECO:0000256" key="1">
    <source>
        <dbReference type="ARBA" id="ARBA00004656"/>
    </source>
</evidence>
<name>A0A2P2JL20_RHIMU</name>